<evidence type="ECO:0000313" key="2">
    <source>
        <dbReference type="EMBL" id="GMK44003.1"/>
    </source>
</evidence>
<keyword evidence="3" id="KW-1185">Reference proteome</keyword>
<dbReference type="Proteomes" id="UP001285921">
    <property type="component" value="Unassembled WGS sequence"/>
</dbReference>
<gene>
    <name evidence="2" type="ORF">PghCCS26_11300</name>
</gene>
<comment type="caution">
    <text evidence="2">The sequence shown here is derived from an EMBL/GenBank/DDBJ whole genome shotgun (WGS) entry which is preliminary data.</text>
</comment>
<feature type="chain" id="PRO_5045950117" description="Lipoprotein" evidence="1">
    <location>
        <begin position="22"/>
        <end position="82"/>
    </location>
</feature>
<dbReference type="PROSITE" id="PS51257">
    <property type="entry name" value="PROKAR_LIPOPROTEIN"/>
    <property type="match status" value="1"/>
</dbReference>
<feature type="signal peptide" evidence="1">
    <location>
        <begin position="1"/>
        <end position="21"/>
    </location>
</feature>
<evidence type="ECO:0000256" key="1">
    <source>
        <dbReference type="SAM" id="SignalP"/>
    </source>
</evidence>
<accession>A0ABQ6NHG9</accession>
<keyword evidence="1" id="KW-0732">Signal</keyword>
<proteinExistence type="predicted"/>
<name>A0ABQ6NHG9_9BACL</name>
<dbReference type="EMBL" id="BTCL01000003">
    <property type="protein sequence ID" value="GMK44003.1"/>
    <property type="molecule type" value="Genomic_DNA"/>
</dbReference>
<evidence type="ECO:0008006" key="4">
    <source>
        <dbReference type="Google" id="ProtNLM"/>
    </source>
</evidence>
<organism evidence="2 3">
    <name type="scientific">Paenibacillus glycanilyticus</name>
    <dbReference type="NCBI Taxonomy" id="126569"/>
    <lineage>
        <taxon>Bacteria</taxon>
        <taxon>Bacillati</taxon>
        <taxon>Bacillota</taxon>
        <taxon>Bacilli</taxon>
        <taxon>Bacillales</taxon>
        <taxon>Paenibacillaceae</taxon>
        <taxon>Paenibacillus</taxon>
    </lineage>
</organism>
<evidence type="ECO:0000313" key="3">
    <source>
        <dbReference type="Proteomes" id="UP001285921"/>
    </source>
</evidence>
<sequence length="82" mass="9130">MKKLGMLFCACLLLLTGCQSSNDGLAKAQEKIDQSNLSFKIPKLDGYEVNYVQLVGPPKESRERPSETSKRFLLLTPIIKVS</sequence>
<protein>
    <recommendedName>
        <fullName evidence="4">Lipoprotein</fullName>
    </recommendedName>
</protein>
<reference evidence="2 3" key="1">
    <citation type="submission" date="2023-05" db="EMBL/GenBank/DDBJ databases">
        <title>Draft genome of Paenibacillus sp. CCS26.</title>
        <authorList>
            <person name="Akita H."/>
            <person name="Shinto Y."/>
            <person name="Kimura Z."/>
        </authorList>
    </citation>
    <scope>NUCLEOTIDE SEQUENCE [LARGE SCALE GENOMIC DNA]</scope>
    <source>
        <strain evidence="2 3">CCS26</strain>
    </source>
</reference>